<protein>
    <submittedName>
        <fullName evidence="5">2294_t:CDS:1</fullName>
    </submittedName>
</protein>
<evidence type="ECO:0000256" key="3">
    <source>
        <dbReference type="SAM" id="MobiDB-lite"/>
    </source>
</evidence>
<proteinExistence type="predicted"/>
<sequence length="511" mass="58986">MDKATVKTLDPTYFAKNDEFLRHLHILDTLAYESLEAQIMFIGEAIRNPTNVVKNIQLKWHASTKFSWFYNVKQSLLNNNGFVDINMYNVSDNDEARTMVRRCNMTLFFNSLFAEFDPEASDLSNVDYRTFFDYIVPSSLSQSMEIWHLGLKLKTQLYLYKTRKEPLTNFFDKMFPKEIEGPPKYKEAHINLRNTIKRCSGDMDALLKKFSWYTFTQEMFLFLSGIAGDLDKPVLHKHTSIHTSPVSSSSTRVVNLDLLQRKEVDIPGGNAKKPRSCDAEQDQDGLMYNFDDYPKSGEVAQVISRDQEYNPSLFGFAVKQPNLAKISAFRKPQRSNNVGIFGIISQSPKAKSGTRRQKDIESCTFALGQRKKECSLSSPINKFSEKKIADDEQTSSEASFVEQSPPRKRIESNSRKSTPRGKKRAILNIDDEVIQISSKRVKWNDEELRTLEEGMREHGKAWSKIKRDYGGPGQVLERRRQGQLKDKARSEYERRQKDNIELGVFEIFEMD</sequence>
<dbReference type="PANTHER" id="PTHR47807:SF1">
    <property type="entry name" value="PROTEIN TBF1"/>
    <property type="match status" value="1"/>
</dbReference>
<name>A0A9N9GRJ4_9GLOM</name>
<dbReference type="PANTHER" id="PTHR47807">
    <property type="entry name" value="PROTEIN TBF1"/>
    <property type="match status" value="1"/>
</dbReference>
<dbReference type="InterPro" id="IPR001005">
    <property type="entry name" value="SANT/Myb"/>
</dbReference>
<dbReference type="Pfam" id="PF08558">
    <property type="entry name" value="TRF"/>
    <property type="match status" value="1"/>
</dbReference>
<feature type="domain" description="Myb-like" evidence="4">
    <location>
        <begin position="439"/>
        <end position="494"/>
    </location>
</feature>
<accession>A0A9N9GRJ4</accession>
<organism evidence="5 6">
    <name type="scientific">Funneliformis caledonium</name>
    <dbReference type="NCBI Taxonomy" id="1117310"/>
    <lineage>
        <taxon>Eukaryota</taxon>
        <taxon>Fungi</taxon>
        <taxon>Fungi incertae sedis</taxon>
        <taxon>Mucoromycota</taxon>
        <taxon>Glomeromycotina</taxon>
        <taxon>Glomeromycetes</taxon>
        <taxon>Glomerales</taxon>
        <taxon>Glomeraceae</taxon>
        <taxon>Funneliformis</taxon>
    </lineage>
</organism>
<evidence type="ECO:0000313" key="6">
    <source>
        <dbReference type="Proteomes" id="UP000789570"/>
    </source>
</evidence>
<dbReference type="GO" id="GO:0003691">
    <property type="term" value="F:double-stranded telomeric DNA binding"/>
    <property type="evidence" value="ECO:0007669"/>
    <property type="project" value="TreeGrafter"/>
</dbReference>
<dbReference type="SMART" id="SM00717">
    <property type="entry name" value="SANT"/>
    <property type="match status" value="1"/>
</dbReference>
<dbReference type="InterPro" id="IPR052833">
    <property type="entry name" value="Telomeric_DNA-bd_trans-reg"/>
</dbReference>
<reference evidence="5" key="1">
    <citation type="submission" date="2021-06" db="EMBL/GenBank/DDBJ databases">
        <authorList>
            <person name="Kallberg Y."/>
            <person name="Tangrot J."/>
            <person name="Rosling A."/>
        </authorList>
    </citation>
    <scope>NUCLEOTIDE SEQUENCE</scope>
    <source>
        <strain evidence="5">UK204</strain>
    </source>
</reference>
<dbReference type="InterPro" id="IPR013867">
    <property type="entry name" value="Telomere_rpt-bd_fac_dimer_dom"/>
</dbReference>
<dbReference type="OrthoDB" id="3366990at2759"/>
<comment type="caution">
    <text evidence="5">The sequence shown here is derived from an EMBL/GenBank/DDBJ whole genome shotgun (WGS) entry which is preliminary data.</text>
</comment>
<dbReference type="Gene3D" id="1.10.10.60">
    <property type="entry name" value="Homeodomain-like"/>
    <property type="match status" value="1"/>
</dbReference>
<evidence type="ECO:0000259" key="4">
    <source>
        <dbReference type="SMART" id="SM00717"/>
    </source>
</evidence>
<keyword evidence="1" id="KW-0238">DNA-binding</keyword>
<dbReference type="SUPFAM" id="SSF46689">
    <property type="entry name" value="Homeodomain-like"/>
    <property type="match status" value="1"/>
</dbReference>
<dbReference type="EMBL" id="CAJVPQ010003319">
    <property type="protein sequence ID" value="CAG8624700.1"/>
    <property type="molecule type" value="Genomic_DNA"/>
</dbReference>
<keyword evidence="6" id="KW-1185">Reference proteome</keyword>
<feature type="region of interest" description="Disordered" evidence="3">
    <location>
        <begin position="385"/>
        <end position="424"/>
    </location>
</feature>
<gene>
    <name evidence="5" type="ORF">FCALED_LOCUS9741</name>
</gene>
<dbReference type="GO" id="GO:0010833">
    <property type="term" value="P:telomere maintenance via telomere lengthening"/>
    <property type="evidence" value="ECO:0007669"/>
    <property type="project" value="TreeGrafter"/>
</dbReference>
<evidence type="ECO:0000256" key="1">
    <source>
        <dbReference type="ARBA" id="ARBA00023125"/>
    </source>
</evidence>
<keyword evidence="2" id="KW-0539">Nucleus</keyword>
<dbReference type="AlphaFoldDB" id="A0A9N9GRJ4"/>
<dbReference type="CDD" id="cd11660">
    <property type="entry name" value="SANT_TRF"/>
    <property type="match status" value="1"/>
</dbReference>
<evidence type="ECO:0000313" key="5">
    <source>
        <dbReference type="EMBL" id="CAG8624700.1"/>
    </source>
</evidence>
<dbReference type="InterPro" id="IPR009057">
    <property type="entry name" value="Homeodomain-like_sf"/>
</dbReference>
<dbReference type="GO" id="GO:0042803">
    <property type="term" value="F:protein homodimerization activity"/>
    <property type="evidence" value="ECO:0007669"/>
    <property type="project" value="InterPro"/>
</dbReference>
<dbReference type="Proteomes" id="UP000789570">
    <property type="component" value="Unassembled WGS sequence"/>
</dbReference>
<evidence type="ECO:0000256" key="2">
    <source>
        <dbReference type="ARBA" id="ARBA00023242"/>
    </source>
</evidence>